<evidence type="ECO:0000256" key="7">
    <source>
        <dbReference type="ARBA" id="ARBA00023014"/>
    </source>
</evidence>
<dbReference type="Pfam" id="PF04055">
    <property type="entry name" value="Radical_SAM"/>
    <property type="match status" value="1"/>
</dbReference>
<evidence type="ECO:0000256" key="4">
    <source>
        <dbReference type="ARBA" id="ARBA00022691"/>
    </source>
</evidence>
<dbReference type="Gene3D" id="3.80.30.20">
    <property type="entry name" value="tm_1862 like domain"/>
    <property type="match status" value="1"/>
</dbReference>
<dbReference type="InterPro" id="IPR005839">
    <property type="entry name" value="Methylthiotransferase"/>
</dbReference>
<dbReference type="PROSITE" id="PS51918">
    <property type="entry name" value="RADICAL_SAM"/>
    <property type="match status" value="1"/>
</dbReference>
<feature type="binding site" evidence="13">
    <location>
        <position position="161"/>
    </location>
    <ligand>
        <name>[4Fe-4S] cluster</name>
        <dbReference type="ChEBI" id="CHEBI:49883"/>
        <label>2</label>
        <note>4Fe-4S-S-AdoMet</note>
    </ligand>
</feature>
<evidence type="ECO:0000259" key="15">
    <source>
        <dbReference type="PROSITE" id="PS51449"/>
    </source>
</evidence>
<organism evidence="17 18">
    <name type="scientific">Candidatus Nitrosymbiomonas proteolyticus</name>
    <dbReference type="NCBI Taxonomy" id="2608984"/>
    <lineage>
        <taxon>Bacteria</taxon>
        <taxon>Bacillati</taxon>
        <taxon>Armatimonadota</taxon>
        <taxon>Armatimonadota incertae sedis</taxon>
        <taxon>Candidatus Nitrosymbiomonas</taxon>
    </lineage>
</organism>
<comment type="cofactor">
    <cofactor evidence="13">
        <name>[4Fe-4S] cluster</name>
        <dbReference type="ChEBI" id="CHEBI:49883"/>
    </cofactor>
    <text evidence="13">Binds 2 [4Fe-4S] clusters. One cluster is coordinated with 3 cysteines and an exchangeable S-adenosyl-L-methionine.</text>
</comment>
<dbReference type="PROSITE" id="PS01278">
    <property type="entry name" value="MTTASE_RADICAL"/>
    <property type="match status" value="1"/>
</dbReference>
<evidence type="ECO:0000259" key="14">
    <source>
        <dbReference type="PROSITE" id="PS50926"/>
    </source>
</evidence>
<dbReference type="GO" id="GO:0046872">
    <property type="term" value="F:metal ion binding"/>
    <property type="evidence" value="ECO:0007669"/>
    <property type="project" value="UniProtKB-KW"/>
</dbReference>
<feature type="domain" description="MTTase N-terminal" evidence="15">
    <location>
        <begin position="1"/>
        <end position="106"/>
    </location>
</feature>
<evidence type="ECO:0000256" key="3">
    <source>
        <dbReference type="ARBA" id="ARBA00022679"/>
    </source>
</evidence>
<dbReference type="Gene3D" id="3.40.50.12160">
    <property type="entry name" value="Methylthiotransferase, N-terminal domain"/>
    <property type="match status" value="1"/>
</dbReference>
<dbReference type="InterPro" id="IPR007197">
    <property type="entry name" value="rSAM"/>
</dbReference>
<keyword evidence="13" id="KW-0963">Cytoplasm</keyword>
<dbReference type="HAMAP" id="MF_01864">
    <property type="entry name" value="tRNA_metthiotr_MiaB"/>
    <property type="match status" value="1"/>
</dbReference>
<dbReference type="InterPro" id="IPR006463">
    <property type="entry name" value="MiaB_methiolase"/>
</dbReference>
<name>A0A809S1Q9_9BACT</name>
<evidence type="ECO:0000313" key="17">
    <source>
        <dbReference type="EMBL" id="BBO22487.1"/>
    </source>
</evidence>
<comment type="catalytic activity">
    <reaction evidence="9 13">
        <text>N(6)-dimethylallyladenosine(37) in tRNA + (sulfur carrier)-SH + AH2 + 2 S-adenosyl-L-methionine = 2-methylsulfanyl-N(6)-dimethylallyladenosine(37) in tRNA + (sulfur carrier)-H + 5'-deoxyadenosine + L-methionine + A + S-adenosyl-L-homocysteine + 2 H(+)</text>
        <dbReference type="Rhea" id="RHEA:37067"/>
        <dbReference type="Rhea" id="RHEA-COMP:10375"/>
        <dbReference type="Rhea" id="RHEA-COMP:10376"/>
        <dbReference type="Rhea" id="RHEA-COMP:14737"/>
        <dbReference type="Rhea" id="RHEA-COMP:14739"/>
        <dbReference type="ChEBI" id="CHEBI:13193"/>
        <dbReference type="ChEBI" id="CHEBI:15378"/>
        <dbReference type="ChEBI" id="CHEBI:17319"/>
        <dbReference type="ChEBI" id="CHEBI:17499"/>
        <dbReference type="ChEBI" id="CHEBI:29917"/>
        <dbReference type="ChEBI" id="CHEBI:57844"/>
        <dbReference type="ChEBI" id="CHEBI:57856"/>
        <dbReference type="ChEBI" id="CHEBI:59789"/>
        <dbReference type="ChEBI" id="CHEBI:64428"/>
        <dbReference type="ChEBI" id="CHEBI:74415"/>
        <dbReference type="ChEBI" id="CHEBI:74417"/>
        <dbReference type="EC" id="2.8.4.3"/>
    </reaction>
</comment>
<dbReference type="PROSITE" id="PS50926">
    <property type="entry name" value="TRAM"/>
    <property type="match status" value="1"/>
</dbReference>
<dbReference type="CDD" id="cd01335">
    <property type="entry name" value="Radical_SAM"/>
    <property type="match status" value="1"/>
</dbReference>
<keyword evidence="6 13" id="KW-0408">Iron</keyword>
<feature type="domain" description="Radical SAM core" evidence="16">
    <location>
        <begin position="140"/>
        <end position="370"/>
    </location>
</feature>
<protein>
    <recommendedName>
        <fullName evidence="10 13">tRNA-2-methylthio-N(6)-dimethylallyladenosine synthase</fullName>
        <ecNumber evidence="8 13">2.8.4.3</ecNumber>
    </recommendedName>
    <alternativeName>
        <fullName evidence="12 13">(Dimethylallyl)adenosine tRNA methylthiotransferase MiaB</fullName>
    </alternativeName>
    <alternativeName>
        <fullName evidence="11 13">tRNA-i(6)A37 methylthiotransferase</fullName>
    </alternativeName>
</protein>
<dbReference type="InterPro" id="IPR058240">
    <property type="entry name" value="rSAM_sf"/>
</dbReference>
<proteinExistence type="inferred from homology"/>
<evidence type="ECO:0000256" key="9">
    <source>
        <dbReference type="ARBA" id="ARBA00051425"/>
    </source>
</evidence>
<dbReference type="NCBIfam" id="TIGR00089">
    <property type="entry name" value="MiaB/RimO family radical SAM methylthiotransferase"/>
    <property type="match status" value="1"/>
</dbReference>
<dbReference type="InterPro" id="IPR023404">
    <property type="entry name" value="rSAM_horseshoe"/>
</dbReference>
<dbReference type="EMBL" id="AP021858">
    <property type="protein sequence ID" value="BBO22487.1"/>
    <property type="molecule type" value="Genomic_DNA"/>
</dbReference>
<keyword evidence="3 13" id="KW-0808">Transferase</keyword>
<evidence type="ECO:0000313" key="18">
    <source>
        <dbReference type="Proteomes" id="UP000662873"/>
    </source>
</evidence>
<dbReference type="InterPro" id="IPR038135">
    <property type="entry name" value="Methylthiotransferase_N_sf"/>
</dbReference>
<dbReference type="SMART" id="SM00729">
    <property type="entry name" value="Elp3"/>
    <property type="match status" value="1"/>
</dbReference>
<evidence type="ECO:0000256" key="13">
    <source>
        <dbReference type="HAMAP-Rule" id="MF_01864"/>
    </source>
</evidence>
<keyword evidence="4 13" id="KW-0949">S-adenosyl-L-methionine</keyword>
<dbReference type="PANTHER" id="PTHR43020">
    <property type="entry name" value="CDK5 REGULATORY SUBUNIT-ASSOCIATED PROTEIN 1"/>
    <property type="match status" value="1"/>
</dbReference>
<dbReference type="PANTHER" id="PTHR43020:SF2">
    <property type="entry name" value="MITOCHONDRIAL TRNA METHYLTHIOTRANSFERASE CDK5RAP1"/>
    <property type="match status" value="1"/>
</dbReference>
<keyword evidence="5 13" id="KW-0479">Metal-binding</keyword>
<evidence type="ECO:0000256" key="5">
    <source>
        <dbReference type="ARBA" id="ARBA00022723"/>
    </source>
</evidence>
<keyword evidence="2 13" id="KW-0004">4Fe-4S</keyword>
<dbReference type="GO" id="GO:0005829">
    <property type="term" value="C:cytosol"/>
    <property type="evidence" value="ECO:0007669"/>
    <property type="project" value="TreeGrafter"/>
</dbReference>
<comment type="caution">
    <text evidence="13">Lacks conserved residue(s) required for the propagation of feature annotation.</text>
</comment>
<evidence type="ECO:0000256" key="6">
    <source>
        <dbReference type="ARBA" id="ARBA00023004"/>
    </source>
</evidence>
<comment type="similarity">
    <text evidence="13">Belongs to the methylthiotransferase family. MiaB subfamily.</text>
</comment>
<evidence type="ECO:0000256" key="1">
    <source>
        <dbReference type="ARBA" id="ARBA00003234"/>
    </source>
</evidence>
<dbReference type="GO" id="GO:0051539">
    <property type="term" value="F:4 iron, 4 sulfur cluster binding"/>
    <property type="evidence" value="ECO:0007669"/>
    <property type="project" value="UniProtKB-UniRule"/>
</dbReference>
<comment type="function">
    <text evidence="1 13">Catalyzes the methylthiolation of N6-(dimethylallyl)adenosine (i(6)A), leading to the formation of 2-methylthio-N6-(dimethylallyl)adenosine (ms(2)i(6)A) at position 37 in tRNAs that read codons beginning with uridine.</text>
</comment>
<dbReference type="SFLD" id="SFLDS00029">
    <property type="entry name" value="Radical_SAM"/>
    <property type="match status" value="1"/>
</dbReference>
<dbReference type="FunFam" id="3.40.50.12160:FF:000003">
    <property type="entry name" value="CDK5 regulatory subunit-associated protein 1"/>
    <property type="match status" value="1"/>
</dbReference>
<dbReference type="Pfam" id="PF00919">
    <property type="entry name" value="UPF0004"/>
    <property type="match status" value="1"/>
</dbReference>
<sequence length="438" mass="48954">MNEEDSVQMARYLEEAGFAPARTLRDAQVVLLNTCSVRSKPEQKAFSMLGEVGLLKREKPELIVGVCGCMAQLRSDEIKRRAPFVDFVIGTGQIATLPGLVEEAAQARKFRTRLALPERKGAVVTDVPRRIAPPTGSSAGWGKLKAFVPIQYGCDKFCTFCIVPTTRGRERSRPTEDIVGEVRQLAQRGAKEVTLLGQTVNSYGRNLAEGRVPFSKLLWLLAGISGLERIRYTSPYPRDFKEDLIECIRECPQVMEHVHLPLQSGDDEVLKEMRRQYTLGSFAQILENLRVAVPDLGVTTDLIVGFPGETEEMFRHTMAAVERFQFDGAFMFAYSPRPGTPAADREQVPGPVKKRRLLELIELQTSITLRRNESRVGRVLEVLVEGPSRKNPTRFEGYSREFTMVHFPGDPEQIGRLVRVEATAAHLWGVSGRIVEGA</sequence>
<keyword evidence="7 13" id="KW-0411">Iron-sulfur</keyword>
<gene>
    <name evidence="13" type="primary">miaB</name>
    <name evidence="17" type="ORF">NPRO_00820</name>
</gene>
<keyword evidence="13" id="KW-0819">tRNA processing</keyword>
<accession>A0A809S1Q9</accession>
<dbReference type="SUPFAM" id="SSF102114">
    <property type="entry name" value="Radical SAM enzymes"/>
    <property type="match status" value="1"/>
</dbReference>
<dbReference type="InterPro" id="IPR006638">
    <property type="entry name" value="Elp3/MiaA/NifB-like_rSAM"/>
</dbReference>
<dbReference type="PROSITE" id="PS51449">
    <property type="entry name" value="MTTASE_N"/>
    <property type="match status" value="1"/>
</dbReference>
<dbReference type="GO" id="GO:0035597">
    <property type="term" value="F:tRNA-2-methylthio-N(6)-dimethylallyladenosine(37) synthase activity"/>
    <property type="evidence" value="ECO:0007669"/>
    <property type="project" value="UniProtKB-EC"/>
</dbReference>
<feature type="binding site" evidence="13">
    <location>
        <position position="158"/>
    </location>
    <ligand>
        <name>[4Fe-4S] cluster</name>
        <dbReference type="ChEBI" id="CHEBI:49883"/>
        <label>2</label>
        <note>4Fe-4S-S-AdoMet</note>
    </ligand>
</feature>
<evidence type="ECO:0000259" key="16">
    <source>
        <dbReference type="PROSITE" id="PS51918"/>
    </source>
</evidence>
<evidence type="ECO:0000256" key="2">
    <source>
        <dbReference type="ARBA" id="ARBA00022485"/>
    </source>
</evidence>
<feature type="binding site" evidence="13">
    <location>
        <position position="154"/>
    </location>
    <ligand>
        <name>[4Fe-4S] cluster</name>
        <dbReference type="ChEBI" id="CHEBI:49883"/>
        <label>2</label>
        <note>4Fe-4S-S-AdoMet</note>
    </ligand>
</feature>
<dbReference type="AlphaFoldDB" id="A0A809S1Q9"/>
<dbReference type="SFLD" id="SFLDG01082">
    <property type="entry name" value="B12-binding_domain_containing"/>
    <property type="match status" value="1"/>
</dbReference>
<dbReference type="Proteomes" id="UP000662873">
    <property type="component" value="Chromosome"/>
</dbReference>
<comment type="subcellular location">
    <subcellularLocation>
        <location evidence="13">Cytoplasm</location>
    </subcellularLocation>
</comment>
<dbReference type="EC" id="2.8.4.3" evidence="8 13"/>
<dbReference type="FunFam" id="3.80.30.20:FF:000001">
    <property type="entry name" value="tRNA-2-methylthio-N(6)-dimethylallyladenosine synthase 2"/>
    <property type="match status" value="1"/>
</dbReference>
<feature type="domain" description="TRAM" evidence="14">
    <location>
        <begin position="373"/>
        <end position="436"/>
    </location>
</feature>
<evidence type="ECO:0000256" key="12">
    <source>
        <dbReference type="ARBA" id="ARBA00081141"/>
    </source>
</evidence>
<evidence type="ECO:0000256" key="10">
    <source>
        <dbReference type="ARBA" id="ARBA00068570"/>
    </source>
</evidence>
<reference evidence="17" key="1">
    <citation type="journal article" name="DNA Res.">
        <title>The physiological potential of anammox bacteria as revealed by their core genome structure.</title>
        <authorList>
            <person name="Okubo T."/>
            <person name="Toyoda A."/>
            <person name="Fukuhara K."/>
            <person name="Uchiyama I."/>
            <person name="Harigaya Y."/>
            <person name="Kuroiwa M."/>
            <person name="Suzuki T."/>
            <person name="Murakami Y."/>
            <person name="Suwa Y."/>
            <person name="Takami H."/>
        </authorList>
    </citation>
    <scope>NUCLEOTIDE SEQUENCE</scope>
    <source>
        <strain evidence="17">317325-2</strain>
    </source>
</reference>
<comment type="subunit">
    <text evidence="13">Monomer.</text>
</comment>
<dbReference type="KEGG" id="npy:NPRO_00820"/>
<dbReference type="InterPro" id="IPR013848">
    <property type="entry name" value="Methylthiotransferase_N"/>
</dbReference>
<dbReference type="InterPro" id="IPR002792">
    <property type="entry name" value="TRAM_dom"/>
</dbReference>
<evidence type="ECO:0000256" key="8">
    <source>
        <dbReference type="ARBA" id="ARBA00033765"/>
    </source>
</evidence>
<dbReference type="Pfam" id="PF01938">
    <property type="entry name" value="TRAM"/>
    <property type="match status" value="1"/>
</dbReference>
<evidence type="ECO:0000256" key="11">
    <source>
        <dbReference type="ARBA" id="ARBA00080698"/>
    </source>
</evidence>
<dbReference type="NCBIfam" id="TIGR01574">
    <property type="entry name" value="miaB-methiolase"/>
    <property type="match status" value="1"/>
</dbReference>
<dbReference type="InterPro" id="IPR020612">
    <property type="entry name" value="Methylthiotransferase_CS"/>
</dbReference>
<dbReference type="SFLD" id="SFLDG01061">
    <property type="entry name" value="methylthiotransferase"/>
    <property type="match status" value="1"/>
</dbReference>